<keyword evidence="2" id="KW-0472">Membrane</keyword>
<dbReference type="InterPro" id="IPR001107">
    <property type="entry name" value="Band_7"/>
</dbReference>
<dbReference type="CDD" id="cd03402">
    <property type="entry name" value="SPFH_like_u2"/>
    <property type="match status" value="1"/>
</dbReference>
<evidence type="ECO:0000256" key="1">
    <source>
        <dbReference type="ARBA" id="ARBA00004167"/>
    </source>
</evidence>
<protein>
    <submittedName>
        <fullName evidence="4">SPFH domain-containing protein</fullName>
    </submittedName>
</protein>
<accession>A0A921JFH4</accession>
<dbReference type="InterPro" id="IPR036013">
    <property type="entry name" value="Band_7/SPFH_dom_sf"/>
</dbReference>
<dbReference type="Gene3D" id="3.30.479.30">
    <property type="entry name" value="Band 7 domain"/>
    <property type="match status" value="1"/>
</dbReference>
<organism evidence="4 5">
    <name type="scientific">Methylorubrum populi</name>
    <dbReference type="NCBI Taxonomy" id="223967"/>
    <lineage>
        <taxon>Bacteria</taxon>
        <taxon>Pseudomonadati</taxon>
        <taxon>Pseudomonadota</taxon>
        <taxon>Alphaproteobacteria</taxon>
        <taxon>Hyphomicrobiales</taxon>
        <taxon>Methylobacteriaceae</taxon>
        <taxon>Methylorubrum</taxon>
    </lineage>
</organism>
<dbReference type="AlphaFoldDB" id="A0A921JFH4"/>
<name>A0A921JFH4_9HYPH</name>
<evidence type="ECO:0000256" key="2">
    <source>
        <dbReference type="SAM" id="Phobius"/>
    </source>
</evidence>
<dbReference type="PANTHER" id="PTHR43446:SF1">
    <property type="entry name" value="BAND 7 DOMAIN-CONTAINING PROTEIN"/>
    <property type="match status" value="1"/>
</dbReference>
<comment type="caution">
    <text evidence="4">The sequence shown here is derived from an EMBL/GenBank/DDBJ whole genome shotgun (WGS) entry which is preliminary data.</text>
</comment>
<dbReference type="PANTHER" id="PTHR43446">
    <property type="entry name" value="MEMBRANE PROTEIN-RELATED"/>
    <property type="match status" value="1"/>
</dbReference>
<dbReference type="SMART" id="SM00244">
    <property type="entry name" value="PHB"/>
    <property type="match status" value="1"/>
</dbReference>
<feature type="transmembrane region" description="Helical" evidence="2">
    <location>
        <begin position="22"/>
        <end position="47"/>
    </location>
</feature>
<keyword evidence="2" id="KW-0812">Transmembrane</keyword>
<dbReference type="Proteomes" id="UP000742631">
    <property type="component" value="Unassembled WGS sequence"/>
</dbReference>
<feature type="domain" description="Band 7" evidence="3">
    <location>
        <begin position="72"/>
        <end position="255"/>
    </location>
</feature>
<comment type="subcellular location">
    <subcellularLocation>
        <location evidence="1">Membrane</location>
        <topology evidence="1">Single-pass membrane protein</topology>
    </subcellularLocation>
</comment>
<reference evidence="4" key="1">
    <citation type="journal article" date="2021" name="PeerJ">
        <title>Extensive microbial diversity within the chicken gut microbiome revealed by metagenomics and culture.</title>
        <authorList>
            <person name="Gilroy R."/>
            <person name="Ravi A."/>
            <person name="Getino M."/>
            <person name="Pursley I."/>
            <person name="Horton D.L."/>
            <person name="Alikhan N.F."/>
            <person name="Baker D."/>
            <person name="Gharbi K."/>
            <person name="Hall N."/>
            <person name="Watson M."/>
            <person name="Adriaenssens E.M."/>
            <person name="Foster-Nyarko E."/>
            <person name="Jarju S."/>
            <person name="Secka A."/>
            <person name="Antonio M."/>
            <person name="Oren A."/>
            <person name="Chaudhuri R.R."/>
            <person name="La Ragione R."/>
            <person name="Hildebrand F."/>
            <person name="Pallen M.J."/>
        </authorList>
    </citation>
    <scope>NUCLEOTIDE SEQUENCE</scope>
    <source>
        <strain evidence="4">316</strain>
    </source>
</reference>
<dbReference type="SUPFAM" id="SSF117892">
    <property type="entry name" value="Band 7/SPFH domain"/>
    <property type="match status" value="1"/>
</dbReference>
<reference evidence="4" key="2">
    <citation type="submission" date="2021-09" db="EMBL/GenBank/DDBJ databases">
        <authorList>
            <person name="Gilroy R."/>
        </authorList>
    </citation>
    <scope>NUCLEOTIDE SEQUENCE</scope>
    <source>
        <strain evidence="4">316</strain>
    </source>
</reference>
<dbReference type="GO" id="GO:0016020">
    <property type="term" value="C:membrane"/>
    <property type="evidence" value="ECO:0007669"/>
    <property type="project" value="UniProtKB-SubCell"/>
</dbReference>
<proteinExistence type="predicted"/>
<feature type="transmembrane region" description="Helical" evidence="2">
    <location>
        <begin position="54"/>
        <end position="77"/>
    </location>
</feature>
<evidence type="ECO:0000313" key="4">
    <source>
        <dbReference type="EMBL" id="HJE24127.1"/>
    </source>
</evidence>
<evidence type="ECO:0000259" key="3">
    <source>
        <dbReference type="SMART" id="SM00244"/>
    </source>
</evidence>
<dbReference type="EMBL" id="DYYG01000033">
    <property type="protein sequence ID" value="HJE24127.1"/>
    <property type="molecule type" value="Genomic_DNA"/>
</dbReference>
<dbReference type="Pfam" id="PF01145">
    <property type="entry name" value="Band_7"/>
    <property type="match status" value="1"/>
</dbReference>
<keyword evidence="2" id="KW-1133">Transmembrane helix</keyword>
<evidence type="ECO:0000313" key="5">
    <source>
        <dbReference type="Proteomes" id="UP000742631"/>
    </source>
</evidence>
<gene>
    <name evidence="4" type="ORF">K8W01_10755</name>
</gene>
<sequence length="326" mass="34485">MAGTTDGASITQDVPYRALNGWWALLLAIPCLGLGALAFLGGGVLVLGRGGIGAPFLLVAAVATIAGIVLLTGLITLKPRQAAVLTLFGRYHGTIARDGFWWRNPLTAVARVSLATEAQETKIITVNDLMGNPITIAAAAIWRVQDAARATFDVGSYRDFVSLQAEAALRNIASTRPYDHDEAENLGHEAGDAKRRLAERATRVASLRADREAIHADLIAELGQRVAVAGVVVEDVRLTHLAYAPEIAGAMLKRQQAGAIIAARRQIVEGAVGIVRDTIARLERPEDGHPGIAFDDPGRASMAQNMLIMIVGDREATPVVSVGTKG</sequence>